<dbReference type="Proteomes" id="UP000198620">
    <property type="component" value="Unassembled WGS sequence"/>
</dbReference>
<dbReference type="AlphaFoldDB" id="A0A1H7KIU7"/>
<evidence type="ECO:0000256" key="1">
    <source>
        <dbReference type="SAM" id="MobiDB-lite"/>
    </source>
</evidence>
<dbReference type="STRING" id="1233.SAMN05216387_103236"/>
<feature type="region of interest" description="Disordered" evidence="1">
    <location>
        <begin position="58"/>
        <end position="110"/>
    </location>
</feature>
<dbReference type="EMBL" id="FOBH01000003">
    <property type="protein sequence ID" value="SEK86444.1"/>
    <property type="molecule type" value="Genomic_DNA"/>
</dbReference>
<dbReference type="InterPro" id="IPR053728">
    <property type="entry name" value="Alginate_Permeability_Chnl"/>
</dbReference>
<feature type="compositionally biased region" description="Polar residues" evidence="1">
    <location>
        <begin position="13"/>
        <end position="27"/>
    </location>
</feature>
<feature type="domain" description="Alginate export" evidence="2">
    <location>
        <begin position="183"/>
        <end position="573"/>
    </location>
</feature>
<dbReference type="Pfam" id="PF13372">
    <property type="entry name" value="Alginate_exp"/>
    <property type="match status" value="1"/>
</dbReference>
<feature type="compositionally biased region" description="Low complexity" evidence="1">
    <location>
        <begin position="73"/>
        <end position="92"/>
    </location>
</feature>
<feature type="compositionally biased region" description="Pro residues" evidence="1">
    <location>
        <begin position="1"/>
        <end position="10"/>
    </location>
</feature>
<feature type="region of interest" description="Disordered" evidence="1">
    <location>
        <begin position="1"/>
        <end position="27"/>
    </location>
</feature>
<proteinExistence type="predicted"/>
<gene>
    <name evidence="3" type="ORF">SAMN05216387_103236</name>
</gene>
<dbReference type="Gene3D" id="2.40.160.100">
    <property type="match status" value="1"/>
</dbReference>
<evidence type="ECO:0000313" key="3">
    <source>
        <dbReference type="EMBL" id="SEK86444.1"/>
    </source>
</evidence>
<dbReference type="OrthoDB" id="311329at2"/>
<accession>A0A1H7KIU7</accession>
<protein>
    <submittedName>
        <fullName evidence="3">Alginate export</fullName>
    </submittedName>
</protein>
<organism evidence="3 4">
    <name type="scientific">Nitrosovibrio tenuis</name>
    <dbReference type="NCBI Taxonomy" id="1233"/>
    <lineage>
        <taxon>Bacteria</taxon>
        <taxon>Pseudomonadati</taxon>
        <taxon>Pseudomonadota</taxon>
        <taxon>Betaproteobacteria</taxon>
        <taxon>Nitrosomonadales</taxon>
        <taxon>Nitrosomonadaceae</taxon>
        <taxon>Nitrosovibrio</taxon>
    </lineage>
</organism>
<keyword evidence="4" id="KW-1185">Reference proteome</keyword>
<sequence length="581" mass="65539">MKLPDFPPFQAPSAGSKTLSATHRSQGPSPRPFLKFCNFCLSAGTLGLALQAFAAEPAPAGNKSSEPPLSGSTTVAPTTAPASAAPATPAAPGKFDWSKQPPVSPPPRPGVFSIAPTGPGYYSLMDLITGKKRDAAPVFPYAPYALMTTPAFDMDFRYREKPGYEPDFFDPLKRIKLGDDFLLTLGGSFWYRYMKENDLRLTKADDSYHLIRSRFHADLWYRDNVRLFAEFIDARSFGQSLAPLPTDVNRTDMLNLFADVKVATVKEAPVYIRGGRQELLYGSQRLISTLDWVNTRRTFQGAKAFWRTADLDLDAFWVRPMITEPDRFDNWDTKRDFFGLWSTYRPMKGQLVDLYFLSLLNDNQTLAFNRPANIIGSSNTQTLGGRVAGDYNQFLYELEGMYQFGKLANLDISAFAVASGAGYHFKGQPMNPQFWLRYDFASGDSNPNDNRYNTFNQLFPFGNYYLGWADRVGRQNIHDFNAQLNLHPMPWATFTAQYHRFYLANKRDFLYNASGNATLRDITGQSGSHVGDEIDFRFNVHVDRHQDVLIGYSKLFAGDFLKARAPGVAPSLFYVQYNIRF</sequence>
<dbReference type="InterPro" id="IPR025388">
    <property type="entry name" value="Alginate_export_dom"/>
</dbReference>
<evidence type="ECO:0000313" key="4">
    <source>
        <dbReference type="Proteomes" id="UP000198620"/>
    </source>
</evidence>
<feature type="compositionally biased region" description="Polar residues" evidence="1">
    <location>
        <begin position="62"/>
        <end position="72"/>
    </location>
</feature>
<evidence type="ECO:0000259" key="2">
    <source>
        <dbReference type="Pfam" id="PF13372"/>
    </source>
</evidence>
<reference evidence="3 4" key="1">
    <citation type="submission" date="2016-10" db="EMBL/GenBank/DDBJ databases">
        <authorList>
            <person name="de Groot N.N."/>
        </authorList>
    </citation>
    <scope>NUCLEOTIDE SEQUENCE [LARGE SCALE GENOMIC DNA]</scope>
    <source>
        <strain evidence="3 4">Nv1</strain>
    </source>
</reference>
<name>A0A1H7KIU7_9PROT</name>